<dbReference type="InterPro" id="IPR036894">
    <property type="entry name" value="YbaB-like_sf"/>
</dbReference>
<evidence type="ECO:0000256" key="1">
    <source>
        <dbReference type="SAM" id="MobiDB-lite"/>
    </source>
</evidence>
<evidence type="ECO:0000313" key="3">
    <source>
        <dbReference type="Proteomes" id="UP000198727"/>
    </source>
</evidence>
<dbReference type="Pfam" id="PF02575">
    <property type="entry name" value="YbaB_DNA_bd"/>
    <property type="match status" value="1"/>
</dbReference>
<proteinExistence type="predicted"/>
<accession>A0A1I5YJF9</accession>
<organism evidence="2 3">
    <name type="scientific">Amycolatopsis arida</name>
    <dbReference type="NCBI Taxonomy" id="587909"/>
    <lineage>
        <taxon>Bacteria</taxon>
        <taxon>Bacillati</taxon>
        <taxon>Actinomycetota</taxon>
        <taxon>Actinomycetes</taxon>
        <taxon>Pseudonocardiales</taxon>
        <taxon>Pseudonocardiaceae</taxon>
        <taxon>Amycolatopsis</taxon>
    </lineage>
</organism>
<dbReference type="RefSeq" id="WP_092532725.1">
    <property type="nucleotide sequence ID" value="NZ_FOWW01000007.1"/>
</dbReference>
<feature type="compositionally biased region" description="Pro residues" evidence="1">
    <location>
        <begin position="77"/>
        <end position="87"/>
    </location>
</feature>
<dbReference type="AlphaFoldDB" id="A0A1I5YJF9"/>
<sequence>MPERDEQPVGHAGNADGSVRVTAAASGAVLGLELSPLAMRRTHTELQAEILATIRRATEHAAAGRDEDAEVASGSPPALPAPPAPPARTRRTPPPRPTPTRNRYRHTGGGAHG</sequence>
<evidence type="ECO:0008006" key="4">
    <source>
        <dbReference type="Google" id="ProtNLM"/>
    </source>
</evidence>
<reference evidence="3" key="1">
    <citation type="submission" date="2016-10" db="EMBL/GenBank/DDBJ databases">
        <authorList>
            <person name="Varghese N."/>
            <person name="Submissions S."/>
        </authorList>
    </citation>
    <scope>NUCLEOTIDE SEQUENCE [LARGE SCALE GENOMIC DNA]</scope>
    <source>
        <strain evidence="3">CGMCC 4.5579</strain>
    </source>
</reference>
<dbReference type="EMBL" id="FOWW01000007">
    <property type="protein sequence ID" value="SFQ44322.1"/>
    <property type="molecule type" value="Genomic_DNA"/>
</dbReference>
<protein>
    <recommendedName>
        <fullName evidence="4">YbaB/EbfC DNA-binding family protein</fullName>
    </recommendedName>
</protein>
<evidence type="ECO:0000313" key="2">
    <source>
        <dbReference type="EMBL" id="SFQ44322.1"/>
    </source>
</evidence>
<keyword evidence="3" id="KW-1185">Reference proteome</keyword>
<dbReference type="GO" id="GO:0003677">
    <property type="term" value="F:DNA binding"/>
    <property type="evidence" value="ECO:0007669"/>
    <property type="project" value="InterPro"/>
</dbReference>
<gene>
    <name evidence="2" type="ORF">SAMN05421810_107207</name>
</gene>
<dbReference type="Proteomes" id="UP000198727">
    <property type="component" value="Unassembled WGS sequence"/>
</dbReference>
<name>A0A1I5YJF9_9PSEU</name>
<dbReference type="InterPro" id="IPR004401">
    <property type="entry name" value="YbaB/EbfC"/>
</dbReference>
<feature type="region of interest" description="Disordered" evidence="1">
    <location>
        <begin position="59"/>
        <end position="113"/>
    </location>
</feature>
<dbReference type="Gene3D" id="3.30.1310.10">
    <property type="entry name" value="Nucleoid-associated protein YbaB-like domain"/>
    <property type="match status" value="1"/>
</dbReference>
<dbReference type="STRING" id="587909.SAMN05421810_107207"/>